<dbReference type="PROSITE" id="PS51257">
    <property type="entry name" value="PROKAR_LIPOPROTEIN"/>
    <property type="match status" value="1"/>
</dbReference>
<dbReference type="Gene3D" id="3.40.190.10">
    <property type="entry name" value="Periplasmic binding protein-like II"/>
    <property type="match status" value="2"/>
</dbReference>
<dbReference type="SUPFAM" id="SSF53850">
    <property type="entry name" value="Periplasmic binding protein-like II"/>
    <property type="match status" value="1"/>
</dbReference>
<feature type="signal peptide" evidence="6">
    <location>
        <begin position="1"/>
        <end position="18"/>
    </location>
</feature>
<sequence>MNLKIRRTFKCVSTVVMAAMVPAFLLSACSGSSGNAIGTSSTSPASADASVSKPTELSLWIPLTADFKGKNYNEKPSFQKMEKETNVHINFEHVSDADVENLFNLLMASGDLPDMIYYYNWDAQATKYGNSGALLPLEDLIREKAPNLERVLNENPEIRGQITSPEGHIYYIPNMALDSTLLVQMFPQVRQDWLDKLGLEAPKTTDDWYTVLKAFRERDANGNGKADESPFVSIGLDSGMNGASGAAGLFAPAFGIEFGFFCGRRKSQVRSVRSAIQGFDGLHAQAGCRKSAGYVT</sequence>
<proteinExistence type="predicted"/>
<keyword evidence="1" id="KW-1003">Cell membrane</keyword>
<evidence type="ECO:0000313" key="7">
    <source>
        <dbReference type="EMBL" id="MDG0813543.1"/>
    </source>
</evidence>
<organism evidence="7 8">
    <name type="scientific">Cohnella rhizosphaerae</name>
    <dbReference type="NCBI Taxonomy" id="1457232"/>
    <lineage>
        <taxon>Bacteria</taxon>
        <taxon>Bacillati</taxon>
        <taxon>Bacillota</taxon>
        <taxon>Bacilli</taxon>
        <taxon>Bacillales</taxon>
        <taxon>Paenibacillaceae</taxon>
        <taxon>Cohnella</taxon>
    </lineage>
</organism>
<keyword evidence="4" id="KW-0564">Palmitate</keyword>
<evidence type="ECO:0000256" key="1">
    <source>
        <dbReference type="ARBA" id="ARBA00022475"/>
    </source>
</evidence>
<feature type="chain" id="PRO_5040865369" evidence="6">
    <location>
        <begin position="19"/>
        <end position="296"/>
    </location>
</feature>
<accession>A0A9X4KZ95</accession>
<dbReference type="EMBL" id="JAPDIA010000008">
    <property type="protein sequence ID" value="MDG0813543.1"/>
    <property type="molecule type" value="Genomic_DNA"/>
</dbReference>
<dbReference type="InterPro" id="IPR006059">
    <property type="entry name" value="SBP"/>
</dbReference>
<evidence type="ECO:0000313" key="8">
    <source>
        <dbReference type="Proteomes" id="UP001153404"/>
    </source>
</evidence>
<comment type="caution">
    <text evidence="7">The sequence shown here is derived from an EMBL/GenBank/DDBJ whole genome shotgun (WGS) entry which is preliminary data.</text>
</comment>
<dbReference type="AlphaFoldDB" id="A0A9X4KZ95"/>
<evidence type="ECO:0000256" key="6">
    <source>
        <dbReference type="SAM" id="SignalP"/>
    </source>
</evidence>
<reference evidence="7" key="1">
    <citation type="submission" date="2022-10" db="EMBL/GenBank/DDBJ databases">
        <title>Comparative genomic analysis of Cohnella hashimotonis sp. nov., isolated from the International Space Station.</title>
        <authorList>
            <person name="Simpson A."/>
            <person name="Venkateswaran K."/>
        </authorList>
    </citation>
    <scope>NUCLEOTIDE SEQUENCE</scope>
    <source>
        <strain evidence="7">DSM 28161</strain>
    </source>
</reference>
<name>A0A9X4KZ95_9BACL</name>
<gene>
    <name evidence="7" type="ORF">OMP40_32815</name>
</gene>
<protein>
    <submittedName>
        <fullName evidence="7">Extracellular solute-binding protein</fullName>
    </submittedName>
</protein>
<dbReference type="Pfam" id="PF01547">
    <property type="entry name" value="SBP_bac_1"/>
    <property type="match status" value="1"/>
</dbReference>
<evidence type="ECO:0000256" key="2">
    <source>
        <dbReference type="ARBA" id="ARBA00022729"/>
    </source>
</evidence>
<dbReference type="Proteomes" id="UP001153404">
    <property type="component" value="Unassembled WGS sequence"/>
</dbReference>
<dbReference type="PANTHER" id="PTHR43649">
    <property type="entry name" value="ARABINOSE-BINDING PROTEIN-RELATED"/>
    <property type="match status" value="1"/>
</dbReference>
<evidence type="ECO:0000256" key="4">
    <source>
        <dbReference type="ARBA" id="ARBA00023139"/>
    </source>
</evidence>
<dbReference type="InterPro" id="IPR050490">
    <property type="entry name" value="Bact_solute-bd_prot1"/>
</dbReference>
<keyword evidence="3" id="KW-0472">Membrane</keyword>
<dbReference type="PANTHER" id="PTHR43649:SF33">
    <property type="entry name" value="POLYGALACTURONAN_RHAMNOGALACTURONAN-BINDING PROTEIN YTCQ"/>
    <property type="match status" value="1"/>
</dbReference>
<keyword evidence="8" id="KW-1185">Reference proteome</keyword>
<keyword evidence="2 6" id="KW-0732">Signal</keyword>
<evidence type="ECO:0000256" key="3">
    <source>
        <dbReference type="ARBA" id="ARBA00023136"/>
    </source>
</evidence>
<dbReference type="RefSeq" id="WP_277537544.1">
    <property type="nucleotide sequence ID" value="NZ_JAPDIA010000008.1"/>
</dbReference>
<evidence type="ECO:0000256" key="5">
    <source>
        <dbReference type="ARBA" id="ARBA00023288"/>
    </source>
</evidence>
<keyword evidence="5" id="KW-0449">Lipoprotein</keyword>